<dbReference type="GO" id="GO:0006352">
    <property type="term" value="P:DNA-templated transcription initiation"/>
    <property type="evidence" value="ECO:0007669"/>
    <property type="project" value="InterPro"/>
</dbReference>
<gene>
    <name evidence="7" type="ORF">SAMN05216262_10966</name>
</gene>
<protein>
    <submittedName>
        <fullName evidence="7">RNA polymerase sigma-70 factor, ECF subfamily</fullName>
    </submittedName>
</protein>
<feature type="domain" description="RNA polymerase sigma-70 region 2" evidence="5">
    <location>
        <begin position="5"/>
        <end position="68"/>
    </location>
</feature>
<evidence type="ECO:0000256" key="4">
    <source>
        <dbReference type="ARBA" id="ARBA00023163"/>
    </source>
</evidence>
<accession>A0A1H7PC44</accession>
<dbReference type="InterPro" id="IPR036388">
    <property type="entry name" value="WH-like_DNA-bd_sf"/>
</dbReference>
<feature type="domain" description="RNA polymerase sigma factor 70 region 4 type 2" evidence="6">
    <location>
        <begin position="98"/>
        <end position="150"/>
    </location>
</feature>
<evidence type="ECO:0000256" key="2">
    <source>
        <dbReference type="ARBA" id="ARBA00023015"/>
    </source>
</evidence>
<keyword evidence="8" id="KW-1185">Reference proteome</keyword>
<dbReference type="SUPFAM" id="SSF88659">
    <property type="entry name" value="Sigma3 and sigma4 domains of RNA polymerase sigma factors"/>
    <property type="match status" value="1"/>
</dbReference>
<evidence type="ECO:0000259" key="6">
    <source>
        <dbReference type="Pfam" id="PF08281"/>
    </source>
</evidence>
<dbReference type="OrthoDB" id="9797134at2"/>
<dbReference type="InterPro" id="IPR013325">
    <property type="entry name" value="RNA_pol_sigma_r2"/>
</dbReference>
<dbReference type="NCBIfam" id="TIGR02937">
    <property type="entry name" value="sigma70-ECF"/>
    <property type="match status" value="1"/>
</dbReference>
<keyword evidence="3" id="KW-0731">Sigma factor</keyword>
<evidence type="ECO:0000313" key="8">
    <source>
        <dbReference type="Proteomes" id="UP000199297"/>
    </source>
</evidence>
<dbReference type="PANTHER" id="PTHR43133:SF25">
    <property type="entry name" value="RNA POLYMERASE SIGMA FACTOR RFAY-RELATED"/>
    <property type="match status" value="1"/>
</dbReference>
<dbReference type="Gene3D" id="1.10.10.10">
    <property type="entry name" value="Winged helix-like DNA-binding domain superfamily/Winged helix DNA-binding domain"/>
    <property type="match status" value="1"/>
</dbReference>
<dbReference type="InterPro" id="IPR013324">
    <property type="entry name" value="RNA_pol_sigma_r3/r4-like"/>
</dbReference>
<dbReference type="InterPro" id="IPR039425">
    <property type="entry name" value="RNA_pol_sigma-70-like"/>
</dbReference>
<evidence type="ECO:0000256" key="3">
    <source>
        <dbReference type="ARBA" id="ARBA00023082"/>
    </source>
</evidence>
<dbReference type="EMBL" id="FOBI01000009">
    <property type="protein sequence ID" value="SEL33239.1"/>
    <property type="molecule type" value="Genomic_DNA"/>
</dbReference>
<evidence type="ECO:0000256" key="1">
    <source>
        <dbReference type="ARBA" id="ARBA00010641"/>
    </source>
</evidence>
<keyword evidence="2" id="KW-0805">Transcription regulation</keyword>
<name>A0A1H7PC44_9GAMM</name>
<dbReference type="GO" id="GO:0016987">
    <property type="term" value="F:sigma factor activity"/>
    <property type="evidence" value="ECO:0007669"/>
    <property type="project" value="UniProtKB-KW"/>
</dbReference>
<dbReference type="Pfam" id="PF08281">
    <property type="entry name" value="Sigma70_r4_2"/>
    <property type="match status" value="1"/>
</dbReference>
<dbReference type="PANTHER" id="PTHR43133">
    <property type="entry name" value="RNA POLYMERASE ECF-TYPE SIGMA FACTO"/>
    <property type="match status" value="1"/>
</dbReference>
<dbReference type="InterPro" id="IPR007627">
    <property type="entry name" value="RNA_pol_sigma70_r2"/>
</dbReference>
<keyword evidence="4" id="KW-0804">Transcription</keyword>
<evidence type="ECO:0000259" key="5">
    <source>
        <dbReference type="Pfam" id="PF04542"/>
    </source>
</evidence>
<comment type="similarity">
    <text evidence="1">Belongs to the sigma-70 factor family. ECF subfamily.</text>
</comment>
<dbReference type="STRING" id="641665.GCA_002104455_00765"/>
<organism evidence="7 8">
    <name type="scientific">Colwellia chukchiensis</name>
    <dbReference type="NCBI Taxonomy" id="641665"/>
    <lineage>
        <taxon>Bacteria</taxon>
        <taxon>Pseudomonadati</taxon>
        <taxon>Pseudomonadota</taxon>
        <taxon>Gammaproteobacteria</taxon>
        <taxon>Alteromonadales</taxon>
        <taxon>Colwelliaceae</taxon>
        <taxon>Colwellia</taxon>
    </lineage>
</organism>
<reference evidence="8" key="1">
    <citation type="submission" date="2016-10" db="EMBL/GenBank/DDBJ databases">
        <authorList>
            <person name="Varghese N."/>
            <person name="Submissions S."/>
        </authorList>
    </citation>
    <scope>NUCLEOTIDE SEQUENCE [LARGE SCALE GENOMIC DNA]</scope>
    <source>
        <strain evidence="8">CGMCC 1.9127</strain>
    </source>
</reference>
<dbReference type="AlphaFoldDB" id="A0A1H7PC44"/>
<proteinExistence type="inferred from homology"/>
<dbReference type="Proteomes" id="UP000199297">
    <property type="component" value="Unassembled WGS sequence"/>
</dbReference>
<sequence length="163" mass="18480">MNQTIENILPMLRRFAYSLTGNSADADDLVQTSLEKMLTKPVPTGVEVTKWAFKVCRNVWIDEYRAQKVRQNATRKPELQEQQSIDESSNFEQKELLLQVNQAMSQLPDEQRAILALVAVQGMSYKDVARSMEIPLGTVMSRLSRARSTLLTLIKPQQIGAEL</sequence>
<dbReference type="Pfam" id="PF04542">
    <property type="entry name" value="Sigma70_r2"/>
    <property type="match status" value="1"/>
</dbReference>
<dbReference type="InterPro" id="IPR013249">
    <property type="entry name" value="RNA_pol_sigma70_r4_t2"/>
</dbReference>
<dbReference type="GO" id="GO:0003677">
    <property type="term" value="F:DNA binding"/>
    <property type="evidence" value="ECO:0007669"/>
    <property type="project" value="InterPro"/>
</dbReference>
<dbReference type="Gene3D" id="1.10.1740.10">
    <property type="match status" value="1"/>
</dbReference>
<dbReference type="SUPFAM" id="SSF88946">
    <property type="entry name" value="Sigma2 domain of RNA polymerase sigma factors"/>
    <property type="match status" value="1"/>
</dbReference>
<dbReference type="CDD" id="cd06171">
    <property type="entry name" value="Sigma70_r4"/>
    <property type="match status" value="1"/>
</dbReference>
<dbReference type="InterPro" id="IPR014284">
    <property type="entry name" value="RNA_pol_sigma-70_dom"/>
</dbReference>
<evidence type="ECO:0000313" key="7">
    <source>
        <dbReference type="EMBL" id="SEL33239.1"/>
    </source>
</evidence>
<dbReference type="RefSeq" id="WP_085285164.1">
    <property type="nucleotide sequence ID" value="NZ_FOBI01000009.1"/>
</dbReference>